<dbReference type="PROSITE" id="PS50862">
    <property type="entry name" value="AA_TRNA_LIGASE_II"/>
    <property type="match status" value="1"/>
</dbReference>
<evidence type="ECO:0000256" key="4">
    <source>
        <dbReference type="ARBA" id="ARBA00022598"/>
    </source>
</evidence>
<dbReference type="EMBL" id="QXIS01000012">
    <property type="protein sequence ID" value="RIE06449.1"/>
    <property type="molecule type" value="Genomic_DNA"/>
</dbReference>
<evidence type="ECO:0000256" key="2">
    <source>
        <dbReference type="ARBA" id="ARBA00005312"/>
    </source>
</evidence>
<comment type="similarity">
    <text evidence="2 9">Belongs to the class-II aminoacyl-tRNA synthetase family. Type 2 subfamily.</text>
</comment>
<dbReference type="RefSeq" id="WP_119088757.1">
    <property type="nucleotide sequence ID" value="NZ_QXIS01000012.1"/>
</dbReference>
<dbReference type="InterPro" id="IPR002312">
    <property type="entry name" value="Asp/Asn-tRNA-synth_IIb"/>
</dbReference>
<dbReference type="GO" id="GO:0005524">
    <property type="term" value="F:ATP binding"/>
    <property type="evidence" value="ECO:0007669"/>
    <property type="project" value="UniProtKB-UniRule"/>
</dbReference>
<evidence type="ECO:0000259" key="10">
    <source>
        <dbReference type="PROSITE" id="PS50862"/>
    </source>
</evidence>
<evidence type="ECO:0000256" key="9">
    <source>
        <dbReference type="HAMAP-Rule" id="MF_02075"/>
    </source>
</evidence>
<dbReference type="Gene3D" id="3.30.930.10">
    <property type="entry name" value="Bira Bifunctional Protein, Domain 2"/>
    <property type="match status" value="1"/>
</dbReference>
<comment type="caution">
    <text evidence="9">Lacks conserved residue(s) required for the propagation of feature annotation.</text>
</comment>
<dbReference type="CDD" id="cd00776">
    <property type="entry name" value="AsxRS_core"/>
    <property type="match status" value="1"/>
</dbReference>
<comment type="subcellular location">
    <subcellularLocation>
        <location evidence="1 9">Cytoplasm</location>
    </subcellularLocation>
</comment>
<keyword evidence="7 9" id="KW-0648">Protein biosynthesis</keyword>
<dbReference type="InterPro" id="IPR004365">
    <property type="entry name" value="NA-bd_OB_tRNA"/>
</dbReference>
<feature type="binding site" evidence="9">
    <location>
        <position position="209"/>
    </location>
    <ligand>
        <name>L-aspartate</name>
        <dbReference type="ChEBI" id="CHEBI:29991"/>
    </ligand>
</feature>
<dbReference type="PANTHER" id="PTHR43450:SF1">
    <property type="entry name" value="ASPARTATE--TRNA LIGASE, CYTOPLASMIC"/>
    <property type="match status" value="1"/>
</dbReference>
<feature type="region of interest" description="Aspartate" evidence="9">
    <location>
        <begin position="188"/>
        <end position="191"/>
    </location>
</feature>
<evidence type="ECO:0000256" key="7">
    <source>
        <dbReference type="ARBA" id="ARBA00022917"/>
    </source>
</evidence>
<feature type="domain" description="Aminoacyl-transfer RNA synthetases class-II family profile" evidence="10">
    <location>
        <begin position="143"/>
        <end position="434"/>
    </location>
</feature>
<dbReference type="InterPro" id="IPR012340">
    <property type="entry name" value="NA-bd_OB-fold"/>
</dbReference>
<dbReference type="EC" id="6.1.1.12" evidence="9"/>
<dbReference type="NCBIfam" id="NF003483">
    <property type="entry name" value="PRK05159.1"/>
    <property type="match status" value="1"/>
</dbReference>
<keyword evidence="5 9" id="KW-0547">Nucleotide-binding</keyword>
<evidence type="ECO:0000256" key="1">
    <source>
        <dbReference type="ARBA" id="ARBA00004496"/>
    </source>
</evidence>
<feature type="binding site" evidence="9">
    <location>
        <position position="166"/>
    </location>
    <ligand>
        <name>L-aspartate</name>
        <dbReference type="ChEBI" id="CHEBI:29991"/>
    </ligand>
</feature>
<feature type="binding site" evidence="9">
    <location>
        <position position="357"/>
    </location>
    <ligand>
        <name>ATP</name>
        <dbReference type="ChEBI" id="CHEBI:30616"/>
    </ligand>
</feature>
<evidence type="ECO:0000256" key="3">
    <source>
        <dbReference type="ARBA" id="ARBA00022490"/>
    </source>
</evidence>
<dbReference type="PANTHER" id="PTHR43450">
    <property type="entry name" value="ASPARTYL-TRNA SYNTHETASE"/>
    <property type="match status" value="1"/>
</dbReference>
<dbReference type="InterPro" id="IPR004364">
    <property type="entry name" value="Aa-tRNA-synt_II"/>
</dbReference>
<dbReference type="AlphaFoldDB" id="A0A398CYW2"/>
<dbReference type="FunFam" id="3.30.930.10:FF:000038">
    <property type="entry name" value="Aspartate--tRNA ligase"/>
    <property type="match status" value="1"/>
</dbReference>
<dbReference type="GO" id="GO:0017101">
    <property type="term" value="C:aminoacyl-tRNA synthetase multienzyme complex"/>
    <property type="evidence" value="ECO:0007669"/>
    <property type="project" value="TreeGrafter"/>
</dbReference>
<keyword evidence="12" id="KW-1185">Reference proteome</keyword>
<dbReference type="Pfam" id="PF00152">
    <property type="entry name" value="tRNA-synt_2"/>
    <property type="match status" value="1"/>
</dbReference>
<reference evidence="11 12" key="1">
    <citation type="submission" date="2018-09" db="EMBL/GenBank/DDBJ databases">
        <title>Discovery and Ecogenomic Context for Candidatus Cryosericales, a Global Caldiserica Order Active in Thawing Permafrost.</title>
        <authorList>
            <person name="Martinez M.A."/>
            <person name="Woodcroft B.J."/>
            <person name="Ignacio Espinoza J.C."/>
            <person name="Zayed A."/>
            <person name="Singleton C.M."/>
            <person name="Boyd J."/>
            <person name="Li Y.-F."/>
            <person name="Purvine S."/>
            <person name="Maughan H."/>
            <person name="Hodgkins S.B."/>
            <person name="Anderson D."/>
            <person name="Sederholm M."/>
            <person name="Temperton B."/>
            <person name="Saleska S.R."/>
            <person name="Tyson G.W."/>
            <person name="Rich V.I."/>
        </authorList>
    </citation>
    <scope>NUCLEOTIDE SEQUENCE [LARGE SCALE GENOMIC DNA]</scope>
    <source>
        <strain evidence="11 12">SMC7</strain>
    </source>
</reference>
<dbReference type="OrthoDB" id="9802326at2"/>
<gene>
    <name evidence="9" type="primary">aspS</name>
    <name evidence="11" type="ORF">SMC7_02245</name>
</gene>
<evidence type="ECO:0000256" key="8">
    <source>
        <dbReference type="ARBA" id="ARBA00023146"/>
    </source>
</evidence>
<feature type="binding site" evidence="9">
    <location>
        <begin position="217"/>
        <end position="219"/>
    </location>
    <ligand>
        <name>ATP</name>
        <dbReference type="ChEBI" id="CHEBI:30616"/>
    </ligand>
</feature>
<dbReference type="PRINTS" id="PR01042">
    <property type="entry name" value="TRNASYNTHASP"/>
</dbReference>
<comment type="caution">
    <text evidence="11">The sequence shown here is derived from an EMBL/GenBank/DDBJ whole genome shotgun (WGS) entry which is preliminary data.</text>
</comment>
<dbReference type="GO" id="GO:0003723">
    <property type="term" value="F:RNA binding"/>
    <property type="evidence" value="ECO:0007669"/>
    <property type="project" value="TreeGrafter"/>
</dbReference>
<dbReference type="InterPro" id="IPR045864">
    <property type="entry name" value="aa-tRNA-synth_II/BPL/LPL"/>
</dbReference>
<feature type="binding site" evidence="9">
    <location>
        <position position="364"/>
    </location>
    <ligand>
        <name>L-aspartate</name>
        <dbReference type="ChEBI" id="CHEBI:29991"/>
    </ligand>
</feature>
<proteinExistence type="inferred from homology"/>
<keyword evidence="3 9" id="KW-0963">Cytoplasm</keyword>
<dbReference type="Pfam" id="PF01336">
    <property type="entry name" value="tRNA_anti-codon"/>
    <property type="match status" value="1"/>
</dbReference>
<dbReference type="GO" id="GO:0005829">
    <property type="term" value="C:cytosol"/>
    <property type="evidence" value="ECO:0007669"/>
    <property type="project" value="TreeGrafter"/>
</dbReference>
<feature type="binding site" evidence="9">
    <location>
        <begin position="405"/>
        <end position="408"/>
    </location>
    <ligand>
        <name>ATP</name>
        <dbReference type="ChEBI" id="CHEBI:30616"/>
    </ligand>
</feature>
<keyword evidence="4 9" id="KW-0436">Ligase</keyword>
<keyword evidence="6 9" id="KW-0067">ATP-binding</keyword>
<dbReference type="Gene3D" id="2.40.50.140">
    <property type="entry name" value="Nucleic acid-binding proteins"/>
    <property type="match status" value="1"/>
</dbReference>
<evidence type="ECO:0000313" key="11">
    <source>
        <dbReference type="EMBL" id="RIE06449.1"/>
    </source>
</evidence>
<protein>
    <recommendedName>
        <fullName evidence="9">Aspartate--tRNA ligase</fullName>
        <ecNumber evidence="9">6.1.1.12</ecNumber>
    </recommendedName>
    <alternativeName>
        <fullName evidence="9">Aspartyl-tRNA synthetase</fullName>
        <shortName evidence="9">AspRS</shortName>
    </alternativeName>
</protein>
<dbReference type="Proteomes" id="UP000266328">
    <property type="component" value="Unassembled WGS sequence"/>
</dbReference>
<organism evidence="11 12">
    <name type="scientific">Candidatus Cryosericum terrychapinii</name>
    <dbReference type="NCBI Taxonomy" id="2290919"/>
    <lineage>
        <taxon>Bacteria</taxon>
        <taxon>Pseudomonadati</taxon>
        <taxon>Caldisericota/Cryosericota group</taxon>
        <taxon>Candidatus Cryosericota</taxon>
        <taxon>Candidatus Cryosericia</taxon>
        <taxon>Candidatus Cryosericales</taxon>
        <taxon>Candidatus Cryosericaceae</taxon>
        <taxon>Candidatus Cryosericum</taxon>
    </lineage>
</organism>
<dbReference type="HAMAP" id="MF_02075">
    <property type="entry name" value="Asp_tRNA_synth_type2"/>
    <property type="match status" value="1"/>
</dbReference>
<dbReference type="SUPFAM" id="SSF55681">
    <property type="entry name" value="Class II aaRS and biotin synthetases"/>
    <property type="match status" value="1"/>
</dbReference>
<dbReference type="InterPro" id="IPR006195">
    <property type="entry name" value="aa-tRNA-synth_II"/>
</dbReference>
<feature type="binding site" evidence="9">
    <location>
        <begin position="209"/>
        <end position="211"/>
    </location>
    <ligand>
        <name>ATP</name>
        <dbReference type="ChEBI" id="CHEBI:30616"/>
    </ligand>
</feature>
<evidence type="ECO:0000256" key="6">
    <source>
        <dbReference type="ARBA" id="ARBA00022840"/>
    </source>
</evidence>
<comment type="catalytic activity">
    <reaction evidence="9">
        <text>tRNA(Asp) + L-aspartate + ATP = L-aspartyl-tRNA(Asp) + AMP + diphosphate</text>
        <dbReference type="Rhea" id="RHEA:19649"/>
        <dbReference type="Rhea" id="RHEA-COMP:9660"/>
        <dbReference type="Rhea" id="RHEA-COMP:9678"/>
        <dbReference type="ChEBI" id="CHEBI:29991"/>
        <dbReference type="ChEBI" id="CHEBI:30616"/>
        <dbReference type="ChEBI" id="CHEBI:33019"/>
        <dbReference type="ChEBI" id="CHEBI:78442"/>
        <dbReference type="ChEBI" id="CHEBI:78516"/>
        <dbReference type="ChEBI" id="CHEBI:456215"/>
        <dbReference type="EC" id="6.1.1.12"/>
    </reaction>
</comment>
<feature type="binding site" evidence="9">
    <location>
        <position position="360"/>
    </location>
    <ligand>
        <name>L-aspartate</name>
        <dbReference type="ChEBI" id="CHEBI:29991"/>
    </ligand>
</feature>
<name>A0A398CYW2_9BACT</name>
<sequence length="434" mass="48591">MERVLSSELSSHAGERIMMAGWMHRIRRLGSGMVFVHLRDRSGICQIVVEAPEAVASIDGLLVESVIQVEGTVVAEPQAAGGYEVHDPSFTVLSPVTEALPFPINKPVINAHLDTFLDNAMVGLRAPSKQAIFKLSAAVAHGFREVLDGKGFTEVATPKIIGSASESGANVFAIEYFGKQAYLAQSPQFYKQMMVGVFERVYEVAPVFRAEPHQTIRHLNEYVSMDAEMGFIKDHTTVMALLTDVIRGILSYLTTHSARELELLKVEMPLAPESFPHVYFPDAQQWIFEHHGEDCRGEPDLAPQHEKWLGEWAKETFQSDFLFVTGYPMVKRPFYTAPNPDDPKYSNSFDLLFRGTELVTGGQRLNKFEDYARALESRGMTQEAVAGYLETFRFGMPPHGGFAIGLERFIMQLTGLTNLREAVLFPRDMERLQP</sequence>
<dbReference type="GO" id="GO:0006422">
    <property type="term" value="P:aspartyl-tRNA aminoacylation"/>
    <property type="evidence" value="ECO:0007669"/>
    <property type="project" value="UniProtKB-UniRule"/>
</dbReference>
<evidence type="ECO:0000313" key="12">
    <source>
        <dbReference type="Proteomes" id="UP000266328"/>
    </source>
</evidence>
<comment type="subunit">
    <text evidence="9">Homodimer.</text>
</comment>
<comment type="function">
    <text evidence="9">Catalyzes the attachment of L-aspartate to tRNA(Asp) in a two-step reaction: L-aspartate is first activated by ATP to form Asp-AMP and then transferred to the acceptor end of tRNA(Asp).</text>
</comment>
<keyword evidence="8 9" id="KW-0030">Aminoacyl-tRNA synthetase</keyword>
<dbReference type="NCBIfam" id="TIGR00458">
    <property type="entry name" value="aspS_nondisc"/>
    <property type="match status" value="1"/>
</dbReference>
<dbReference type="InterPro" id="IPR004523">
    <property type="entry name" value="Asp-tRNA_synthase_2"/>
</dbReference>
<accession>A0A398CYW2</accession>
<dbReference type="SUPFAM" id="SSF50249">
    <property type="entry name" value="Nucleic acid-binding proteins"/>
    <property type="match status" value="1"/>
</dbReference>
<dbReference type="GO" id="GO:0004815">
    <property type="term" value="F:aspartate-tRNA ligase activity"/>
    <property type="evidence" value="ECO:0007669"/>
    <property type="project" value="UniProtKB-UniRule"/>
</dbReference>
<evidence type="ECO:0000256" key="5">
    <source>
        <dbReference type="ARBA" id="ARBA00022741"/>
    </source>
</evidence>